<dbReference type="Proteomes" id="UP001219525">
    <property type="component" value="Unassembled WGS sequence"/>
</dbReference>
<gene>
    <name evidence="2" type="ORF">GGX14DRAFT_383764</name>
</gene>
<protein>
    <submittedName>
        <fullName evidence="2">Uncharacterized protein</fullName>
    </submittedName>
</protein>
<proteinExistence type="predicted"/>
<evidence type="ECO:0000256" key="1">
    <source>
        <dbReference type="SAM" id="MobiDB-lite"/>
    </source>
</evidence>
<feature type="region of interest" description="Disordered" evidence="1">
    <location>
        <begin position="195"/>
        <end position="218"/>
    </location>
</feature>
<organism evidence="2 3">
    <name type="scientific">Mycena pura</name>
    <dbReference type="NCBI Taxonomy" id="153505"/>
    <lineage>
        <taxon>Eukaryota</taxon>
        <taxon>Fungi</taxon>
        <taxon>Dikarya</taxon>
        <taxon>Basidiomycota</taxon>
        <taxon>Agaricomycotina</taxon>
        <taxon>Agaricomycetes</taxon>
        <taxon>Agaricomycetidae</taxon>
        <taxon>Agaricales</taxon>
        <taxon>Marasmiineae</taxon>
        <taxon>Mycenaceae</taxon>
        <taxon>Mycena</taxon>
    </lineage>
</organism>
<accession>A0AAD7E5B4</accession>
<reference evidence="2" key="1">
    <citation type="submission" date="2023-03" db="EMBL/GenBank/DDBJ databases">
        <title>Massive genome expansion in bonnet fungi (Mycena s.s.) driven by repeated elements and novel gene families across ecological guilds.</title>
        <authorList>
            <consortium name="Lawrence Berkeley National Laboratory"/>
            <person name="Harder C.B."/>
            <person name="Miyauchi S."/>
            <person name="Viragh M."/>
            <person name="Kuo A."/>
            <person name="Thoen E."/>
            <person name="Andreopoulos B."/>
            <person name="Lu D."/>
            <person name="Skrede I."/>
            <person name="Drula E."/>
            <person name="Henrissat B."/>
            <person name="Morin E."/>
            <person name="Kohler A."/>
            <person name="Barry K."/>
            <person name="LaButti K."/>
            <person name="Morin E."/>
            <person name="Salamov A."/>
            <person name="Lipzen A."/>
            <person name="Mereny Z."/>
            <person name="Hegedus B."/>
            <person name="Baldrian P."/>
            <person name="Stursova M."/>
            <person name="Weitz H."/>
            <person name="Taylor A."/>
            <person name="Grigoriev I.V."/>
            <person name="Nagy L.G."/>
            <person name="Martin F."/>
            <person name="Kauserud H."/>
        </authorList>
    </citation>
    <scope>NUCLEOTIDE SEQUENCE</scope>
    <source>
        <strain evidence="2">9144</strain>
    </source>
</reference>
<keyword evidence="3" id="KW-1185">Reference proteome</keyword>
<evidence type="ECO:0000313" key="3">
    <source>
        <dbReference type="Proteomes" id="UP001219525"/>
    </source>
</evidence>
<name>A0AAD7E5B4_9AGAR</name>
<evidence type="ECO:0000313" key="2">
    <source>
        <dbReference type="EMBL" id="KAJ7229803.1"/>
    </source>
</evidence>
<dbReference type="AlphaFoldDB" id="A0AAD7E5B4"/>
<feature type="region of interest" description="Disordered" evidence="1">
    <location>
        <begin position="236"/>
        <end position="264"/>
    </location>
</feature>
<comment type="caution">
    <text evidence="2">The sequence shown here is derived from an EMBL/GenBank/DDBJ whole genome shotgun (WGS) entry which is preliminary data.</text>
</comment>
<dbReference type="EMBL" id="JARJCW010000001">
    <property type="protein sequence ID" value="KAJ7229803.1"/>
    <property type="molecule type" value="Genomic_DNA"/>
</dbReference>
<sequence length="317" mass="32635">MSPAAGGSGTAATMLSTARAVCAEPDSGHAQCRWSGTAATTARAEPARDAAGARRARCCGAPTSARTIVGVATSTVAAASETGQKPDARDRRLPLRIAGRVSREEQPADVGGVQARERHWRRATWTVATERARKGRGRELEGQTKGVGWQSAGAGMRDLALARVVADSGKRESDGGKRSGRWQAPVVGSTMRAWRTASSGSCTSRAGGERRPAALAGGARGGVWPAGIAGGGVCGTPDSGRKSRAPGSRAVLPPSKHGKGGEGRQRVRLRVWVCSAAGLVTELTDMPVWVCGTLRKLGDAPLATSPLGLPVLYSSDL</sequence>
<feature type="region of interest" description="Disordered" evidence="1">
    <location>
        <begin position="132"/>
        <end position="151"/>
    </location>
</feature>